<protein>
    <submittedName>
        <fullName evidence="2">Flavodoxin</fullName>
    </submittedName>
</protein>
<dbReference type="InterPro" id="IPR008254">
    <property type="entry name" value="Flavodoxin/NO_synth"/>
</dbReference>
<dbReference type="EMBL" id="LBTH01000030">
    <property type="protein sequence ID" value="KKQ35257.1"/>
    <property type="molecule type" value="Genomic_DNA"/>
</dbReference>
<dbReference type="AlphaFoldDB" id="A0A0G0GZ26"/>
<accession>A0A0G0GZ26</accession>
<evidence type="ECO:0000313" key="3">
    <source>
        <dbReference type="Proteomes" id="UP000034852"/>
    </source>
</evidence>
<dbReference type="PROSITE" id="PS00201">
    <property type="entry name" value="FLAVODOXIN"/>
    <property type="match status" value="1"/>
</dbReference>
<evidence type="ECO:0000259" key="1">
    <source>
        <dbReference type="PROSITE" id="PS50902"/>
    </source>
</evidence>
<sequence length="56" mass="6174">MKAIVIYGSTTGNTEEVANYVGNGLREAGHEVIVKNVADSTPQELTAFTRRFRTFL</sequence>
<organism evidence="2 3">
    <name type="scientific">candidate division WS6 bacterium GW2011_GWA2_37_6</name>
    <dbReference type="NCBI Taxonomy" id="1619087"/>
    <lineage>
        <taxon>Bacteria</taxon>
        <taxon>Candidatus Dojkabacteria</taxon>
    </lineage>
</organism>
<dbReference type="InterPro" id="IPR001226">
    <property type="entry name" value="Flavodoxin_CS"/>
</dbReference>
<dbReference type="Proteomes" id="UP000034852">
    <property type="component" value="Unassembled WGS sequence"/>
</dbReference>
<feature type="domain" description="Flavodoxin-like" evidence="1">
    <location>
        <begin position="3"/>
        <end position="56"/>
    </location>
</feature>
<dbReference type="InterPro" id="IPR029039">
    <property type="entry name" value="Flavoprotein-like_sf"/>
</dbReference>
<dbReference type="Pfam" id="PF00258">
    <property type="entry name" value="Flavodoxin_1"/>
    <property type="match status" value="1"/>
</dbReference>
<comment type="caution">
    <text evidence="2">The sequence shown here is derived from an EMBL/GenBank/DDBJ whole genome shotgun (WGS) entry which is preliminary data.</text>
</comment>
<dbReference type="SUPFAM" id="SSF52218">
    <property type="entry name" value="Flavoproteins"/>
    <property type="match status" value="1"/>
</dbReference>
<dbReference type="PROSITE" id="PS50902">
    <property type="entry name" value="FLAVODOXIN_LIKE"/>
    <property type="match status" value="1"/>
</dbReference>
<dbReference type="GO" id="GO:0010181">
    <property type="term" value="F:FMN binding"/>
    <property type="evidence" value="ECO:0007669"/>
    <property type="project" value="InterPro"/>
</dbReference>
<gene>
    <name evidence="2" type="ORF">US52_C0030G0009</name>
</gene>
<dbReference type="Gene3D" id="3.40.50.360">
    <property type="match status" value="1"/>
</dbReference>
<dbReference type="GO" id="GO:0009055">
    <property type="term" value="F:electron transfer activity"/>
    <property type="evidence" value="ECO:0007669"/>
    <property type="project" value="InterPro"/>
</dbReference>
<name>A0A0G0GZ26_9BACT</name>
<proteinExistence type="predicted"/>
<reference evidence="2 3" key="1">
    <citation type="journal article" date="2015" name="Nature">
        <title>rRNA introns, odd ribosomes, and small enigmatic genomes across a large radiation of phyla.</title>
        <authorList>
            <person name="Brown C.T."/>
            <person name="Hug L.A."/>
            <person name="Thomas B.C."/>
            <person name="Sharon I."/>
            <person name="Castelle C.J."/>
            <person name="Singh A."/>
            <person name="Wilkins M.J."/>
            <person name="Williams K.H."/>
            <person name="Banfield J.F."/>
        </authorList>
    </citation>
    <scope>NUCLEOTIDE SEQUENCE [LARGE SCALE GENOMIC DNA]</scope>
</reference>
<evidence type="ECO:0000313" key="2">
    <source>
        <dbReference type="EMBL" id="KKQ35257.1"/>
    </source>
</evidence>